<evidence type="ECO:0000313" key="4">
    <source>
        <dbReference type="Proteomes" id="UP000001072"/>
    </source>
</evidence>
<dbReference type="KEGG" id="mlr:MELLADRAFT_63532"/>
<keyword evidence="4" id="KW-1185">Reference proteome</keyword>
<feature type="coiled-coil region" evidence="1">
    <location>
        <begin position="444"/>
        <end position="471"/>
    </location>
</feature>
<proteinExistence type="predicted"/>
<dbReference type="GeneID" id="18930101"/>
<evidence type="ECO:0000256" key="2">
    <source>
        <dbReference type="SAM" id="MobiDB-lite"/>
    </source>
</evidence>
<gene>
    <name evidence="3" type="ORF">MELLADRAFT_63532</name>
</gene>
<keyword evidence="1" id="KW-0175">Coiled coil</keyword>
<sequence>MLSNPYKTSPNHSKSVKKWARAVREHNTRGTLSKFEMNHVQSLVCRHLRVLMCRESESSPIPPSLSEQEMKALLENFPVGEPLPHGSSPALLSSTDFANTGIHLKAEAFAEIEQDLMCWGLRRFSFNWKSDTEDRVNKLACKVFWNSFYRATQAHSYKFSISCHLLRRDIAIPVFVEEFNRLAVKYQKQCESPAVLEYHNMVAKKKQACNEYRTYLVKSHADPGLSSIFQPRNYAIMGDILEVRVTVGMHSITDLHFEIPRWWSEKTICFMELLETKVHRHANARNDFPGSIRPSHEYIQSSSTEYGFIPHHLPADMYSHEFKASLLPAEYAEIKMKHSILPDLEMMSAIFPPCESAFFEQPSDNLLNNYYTSDDDVTSSELDNSDTQTIPDSPTDNLTGLDDDENGVKTQLETLSSDLQSSIASFTAFQNEIQTSMPMRLEQLQKSQDNISHLNSKLEALQGELGSLETALSLGTMAENVTSVDS</sequence>
<dbReference type="RefSeq" id="XP_007410446.1">
    <property type="nucleotide sequence ID" value="XM_007410384.1"/>
</dbReference>
<dbReference type="Proteomes" id="UP000001072">
    <property type="component" value="Unassembled WGS sequence"/>
</dbReference>
<reference evidence="4" key="1">
    <citation type="journal article" date="2011" name="Proc. Natl. Acad. Sci. U.S.A.">
        <title>Obligate biotrophy features unraveled by the genomic analysis of rust fungi.</title>
        <authorList>
            <person name="Duplessis S."/>
            <person name="Cuomo C.A."/>
            <person name="Lin Y.-C."/>
            <person name="Aerts A."/>
            <person name="Tisserant E."/>
            <person name="Veneault-Fourrey C."/>
            <person name="Joly D.L."/>
            <person name="Hacquard S."/>
            <person name="Amselem J."/>
            <person name="Cantarel B.L."/>
            <person name="Chiu R."/>
            <person name="Coutinho P.M."/>
            <person name="Feau N."/>
            <person name="Field M."/>
            <person name="Frey P."/>
            <person name="Gelhaye E."/>
            <person name="Goldberg J."/>
            <person name="Grabherr M.G."/>
            <person name="Kodira C.D."/>
            <person name="Kohler A."/>
            <person name="Kuees U."/>
            <person name="Lindquist E.A."/>
            <person name="Lucas S.M."/>
            <person name="Mago R."/>
            <person name="Mauceli E."/>
            <person name="Morin E."/>
            <person name="Murat C."/>
            <person name="Pangilinan J.L."/>
            <person name="Park R."/>
            <person name="Pearson M."/>
            <person name="Quesneville H."/>
            <person name="Rouhier N."/>
            <person name="Sakthikumar S."/>
            <person name="Salamov A.A."/>
            <person name="Schmutz J."/>
            <person name="Selles B."/>
            <person name="Shapiro H."/>
            <person name="Tanguay P."/>
            <person name="Tuskan G.A."/>
            <person name="Henrissat B."/>
            <person name="Van de Peer Y."/>
            <person name="Rouze P."/>
            <person name="Ellis J.G."/>
            <person name="Dodds P.N."/>
            <person name="Schein J.E."/>
            <person name="Zhong S."/>
            <person name="Hamelin R.C."/>
            <person name="Grigoriev I.V."/>
            <person name="Szabo L.J."/>
            <person name="Martin F."/>
        </authorList>
    </citation>
    <scope>NUCLEOTIDE SEQUENCE [LARGE SCALE GENOMIC DNA]</scope>
    <source>
        <strain evidence="4">98AG31 / pathotype 3-4-7</strain>
    </source>
</reference>
<feature type="compositionally biased region" description="Polar residues" evidence="2">
    <location>
        <begin position="379"/>
        <end position="398"/>
    </location>
</feature>
<accession>F4RMZ7</accession>
<dbReference type="EMBL" id="GL883109">
    <property type="protein sequence ID" value="EGG06208.1"/>
    <property type="molecule type" value="Genomic_DNA"/>
</dbReference>
<feature type="region of interest" description="Disordered" evidence="2">
    <location>
        <begin position="376"/>
        <end position="405"/>
    </location>
</feature>
<organism evidence="4">
    <name type="scientific">Melampsora larici-populina (strain 98AG31 / pathotype 3-4-7)</name>
    <name type="common">Poplar leaf rust fungus</name>
    <dbReference type="NCBI Taxonomy" id="747676"/>
    <lineage>
        <taxon>Eukaryota</taxon>
        <taxon>Fungi</taxon>
        <taxon>Dikarya</taxon>
        <taxon>Basidiomycota</taxon>
        <taxon>Pucciniomycotina</taxon>
        <taxon>Pucciniomycetes</taxon>
        <taxon>Pucciniales</taxon>
        <taxon>Melampsoraceae</taxon>
        <taxon>Melampsora</taxon>
    </lineage>
</organism>
<evidence type="ECO:0000313" key="3">
    <source>
        <dbReference type="EMBL" id="EGG06208.1"/>
    </source>
</evidence>
<name>F4RMZ7_MELLP</name>
<dbReference type="InParanoid" id="F4RMZ7"/>
<protein>
    <submittedName>
        <fullName evidence="3">Uncharacterized protein</fullName>
    </submittedName>
</protein>
<dbReference type="AlphaFoldDB" id="F4RMZ7"/>
<evidence type="ECO:0000256" key="1">
    <source>
        <dbReference type="SAM" id="Coils"/>
    </source>
</evidence>
<dbReference type="HOGENOM" id="CLU_027439_1_0_1"/>
<dbReference type="VEuPathDB" id="FungiDB:MELLADRAFT_63532"/>